<comment type="caution">
    <text evidence="3">The sequence shown here is derived from an EMBL/GenBank/DDBJ whole genome shotgun (WGS) entry which is preliminary data.</text>
</comment>
<evidence type="ECO:0000313" key="3">
    <source>
        <dbReference type="EMBL" id="MFB5735609.1"/>
    </source>
</evidence>
<feature type="region of interest" description="Disordered" evidence="1">
    <location>
        <begin position="2217"/>
        <end position="2236"/>
    </location>
</feature>
<evidence type="ECO:0000259" key="2">
    <source>
        <dbReference type="Pfam" id="PF01476"/>
    </source>
</evidence>
<evidence type="ECO:0000313" key="4">
    <source>
        <dbReference type="Proteomes" id="UP001580391"/>
    </source>
</evidence>
<evidence type="ECO:0000256" key="1">
    <source>
        <dbReference type="SAM" id="MobiDB-lite"/>
    </source>
</evidence>
<dbReference type="EMBL" id="JBHILJ010000001">
    <property type="protein sequence ID" value="MFB5735609.1"/>
    <property type="molecule type" value="Genomic_DNA"/>
</dbReference>
<dbReference type="Proteomes" id="UP001580391">
    <property type="component" value="Unassembled WGS sequence"/>
</dbReference>
<dbReference type="CDD" id="cd00118">
    <property type="entry name" value="LysM"/>
    <property type="match status" value="1"/>
</dbReference>
<sequence length="3245" mass="350836">MSITDLYNQFRSQAQSSGAVTINSSAITGAGLTPPANLDSLLENSFGLVSGSALTIPTTKENILQPSPTTISIVGSVSIPVLSVSNVSIQLQFTADTNQLDFNALTTLPANWSFVSVFPMMIGFPFSEITLLEGSSVLVFSTIPEETYTEWSGGNISLSVGQNFAGLIQYPESISRYLALLPSGFQPPKTGLSFFGSIDFHSVDNETILYPDLDLSASLSTESYSLFFLNVGSPFLHFLIETFEDSTPSTLTYSPNDATNYVQTPILSLACSLDLELNGKPVDFIFETEIFSLGNNVNLVLNSDPAYPLTVEDIFQLLMDGQTWFRTVPPQLLQFLNEIEFRRFILSVSLPLNKAPVINSIGVFVGSAPGLTWNLFDDLSVTEFDVSWNVLSPLANPTNTVLFQTQFQFFNTIFKGGWTASIDNHLNVDAEFKGQVSFSDIVSAVTKNAIQIPSEFQLMFTDFNLYLQPNSKSYSFYASADASLSLFDGLSLTLEPVQFQIEAHFLNVSGKYAYSGMISGIFAIVDSTQQNFIALSASASYDGENQIWNFLASTNPGQNISLSAIANQFLGEIGLPNFLPGNLSVSNLLFSAQRSSNPESPNSSYSFQGDFQWTQLPLDTNIYASVLLNYNNTSGSKSTGAQVSGRISIMGAEVEVYYALLSGSQTVTLGWEGLSLQYTIGSQMLVFQTDGWSIGDAIAALVRAIFPGSDFQFSSPWDLLNEISLNGLKIEFDLENHNISVNYTLSSSIDLFFLTIEGFSITRDPSNDKIMVQINGTFKPTGESIPAFDATREQPPTTPGYGGLVLLALGQRVTVPALSSAPDIASAVKVLESAFQPPSDQNQVPVQSGGPSNLPVYDAGSQWLAAVHLLIVNGTIDISVLFNDPVLYGLHIQLSGSNPFAGLAFDILYKKVTDSIGVYQIELTLPAKYRTMNFGDVQVTLPSVAIAIFTNGNFKVDFGFPANMDFSKSFGVIATPFAGSGGFYFGYLSGPTDPNLPPYSAQLGYFQPVIAVGIGLNVGLGASVGGGIFSASMSLTVFGIFEGTFATWQPYSSQSQNITYYNVSGTLGIIAQVQGSINFAIIQASVNITLQVSAQFTLQSYRASTVALSVYVSVRITISINLGLFSIHIHLSFSTTISASFQIGSDTRAPWDPTSIQLLSSDAAMRARIRRRLTLLTPNKIRRDEWRPFLKEKGTVSLQAYFLAHPTITGEGASSLSQQVAQFSAMLYMDPTSFPILAQDFMTWIVGNLLSGTADITDKVSHDPITYSDLQNLLSILNSPQPFTYKDLSGFLGAYTISVSQASGATDTILFPMPADLSLIVPAYNGEAAIDNDFSKLNLCDGNYLTALQEYFSQLALSYQPYNSNSTNSEGTLLSELSSQSFAQFIFTDYFLLLARSQTQYALDALHTFLYPLGQTDSIQGILAAINSYGKNQVTISDLVSANLDHPLTSVPLTITGIQFVIQEQYKSLSDIASYYQALSAQTNGRLLPPDPGSLAETSGNVLGLIAAGITLTIGSQSYITKNTDTFASIAAYFQLTLQALGQQLAAVSLLAPASKLTVSPLTYTSSPSFDDTLNSLALFFNLDALSIATTNADVPGFFSLLLATDEDSAHAYLKLPVLDAAPLPMILSSMQFAGTTANLAGMASRYLLHGLRAPSFEGFSLPAGSLYSLTGQQFIVPPLSDSDANQYKISLKNTGAVQWIQFPDGSDTITISPDKNTIDALSAFLSEARSSGLQAPITSFSALSSVAENPSAFAFGASISLTLPEDLALGGSKPIGQQLQNPNIFPFSGALLSALEQPLGVPLQFGIESIVQSSEQPATKSPVTWYSWGALVGFVIRKYSQNIYEIHSIGADGQSILEELVIAMNGGKNDPVQSIQILYPPAPLGVGGQPVGLQGDGNEAKAFLVRSNLSTQANPPPSFEITQSLQSDSTVLNSDYDFASILWEGGIVNSGGYYLYYNVNGNGLPDSIFDGQGQATIYSLFIMSQNGDFLSSYMNCAITGDMLPSGSSQYAISVSYTPPPAIQGPGDSLAIISARYGMYPSDLAKMNSTVALNLNSDIQLQIVDIIYETDGSLDLNGIATRFETTPAAIQALNQNLQIDWNQIPPLVLLRIPDISLALSGSSGFKTLADISAYFGVSLESLGAVNASIANLFQESPPASLQVTAGLMQKYSPLPPGCVGFSLQRSIPDNDDMLESQYNLLAYQVLAIREMFSQSNEGMPAGPIDPGQSSTANLSESSSNTWNFQQIVPAYRFSLNNPLNGKSEEGIPDSSANPYAGAGQTLQLEFFWQDLFGNRTISPFSNPSLFAGSNYPLNNAPYRLGYTDRLIPLSEWPAVRANYLFQTTNSLPALSITLDFDPSRYDTTSDDWKRIAESDLRTYASIYYQINQLNSSGQIFQPFSLCTSLDGNQAHSFTTADFNLFLAFIVSAYQYISSLLSGNPIAPPVDVSYETPISPTQTEDVFRLTVEFKIERDVRLVDDSFRDELSVYNANSPILAQTSPTSNNTDSNPSQSISWFANQFEPIFATSQNILKIAVDSEGQIWVVRIANEAGGIGIYYNILNSPAYYAPTPLATSPLSLQAPTFTFDPKNGLGPAGLQTFTGINLDTWGAEFLAAMEWVLTPPYIAEIFRMDGGKSLNQILSAKACLAEAIAGNPNDSTFGQTCNILQNPIPTKDQLIAAREELRQRLLQDLTTAYTTTAIIQLPVQVTSSYSEGNSPLFYGIPTLDGSLPVALTASPGRIPLQNGTGNINITFGSSNIRETESLGVSISFQISHLQTDIQNIAGVEGYQSSLWLAFVNPIQGQTISLVVPILNRSFFPVPELTSQNYQSSFPQPGTALPQTTDWDYIFRYALDHSAQDTIECSIQLNSEISSERIKNAALPDLPTALAGFLSVWNELKRTLTTAPNSISTPGSSANLALQAFLQLACGNSGVAAAWSRWIANPTALSSRKTGDNTLEFSIQESSKVPTDPNTNLYLNVILPSGWSEEVPLVDIDGWTRELVTNQGSPNTIYSYYQGSGNAKTYLSLRAAESIPARNVTVPQLNVLAVQNAWAFLQVSENQNIIPGNPTLSAFVYQSQQVAFKNALTPYLPVTQEIRIDRINNPAGNPQALTQILNNLFTNLFSAVQQPSVQKMKLSCNYAYSENANVPDILLPVLFSTPFDFNIPNDSQGIPACNTSLPGEGSSYVCQLAYALCQWFRVKSPQTNGSFLFEIWIYSDFTDSQMPVLDLQNLVLPIASISDLITKG</sequence>
<gene>
    <name evidence="3" type="ORF">ACE5IX_03770</name>
</gene>
<keyword evidence="4" id="KW-1185">Reference proteome</keyword>
<dbReference type="Pfam" id="PF01476">
    <property type="entry name" value="LysM"/>
    <property type="match status" value="1"/>
</dbReference>
<name>A0ABV5BMG5_9LEPT</name>
<protein>
    <submittedName>
        <fullName evidence="3">LysM peptidoglycan-binding domain-containing protein</fullName>
    </submittedName>
</protein>
<feature type="domain" description="LysM" evidence="2">
    <location>
        <begin position="2026"/>
        <end position="2063"/>
    </location>
</feature>
<organism evidence="3 4">
    <name type="scientific">Leptospira wolffii</name>
    <dbReference type="NCBI Taxonomy" id="409998"/>
    <lineage>
        <taxon>Bacteria</taxon>
        <taxon>Pseudomonadati</taxon>
        <taxon>Spirochaetota</taxon>
        <taxon>Spirochaetia</taxon>
        <taxon>Leptospirales</taxon>
        <taxon>Leptospiraceae</taxon>
        <taxon>Leptospira</taxon>
    </lineage>
</organism>
<dbReference type="InterPro" id="IPR018392">
    <property type="entry name" value="LysM"/>
</dbReference>
<dbReference type="RefSeq" id="WP_375516608.1">
    <property type="nucleotide sequence ID" value="NZ_JBHILI010000001.1"/>
</dbReference>
<proteinExistence type="predicted"/>
<accession>A0ABV5BMG5</accession>
<reference evidence="3 4" key="1">
    <citation type="submission" date="2024-09" db="EMBL/GenBank/DDBJ databases">
        <title>Taxonomic and Genotyping Characterization of Leptospira Strains isolated from Multiple Sources in Colombia highlights the importance of intermediate species.</title>
        <authorList>
            <person name="Torres Higuera L."/>
            <person name="Rojas Tapias D."/>
            <person name="Jimenez Velasquez S."/>
            <person name="Renjifo Ibanez C."/>
        </authorList>
    </citation>
    <scope>NUCLEOTIDE SEQUENCE [LARGE SCALE GENOMIC DNA]</scope>
    <source>
        <strain evidence="3 4">Lep080</strain>
    </source>
</reference>